<dbReference type="EMBL" id="UZAI01003439">
    <property type="protein sequence ID" value="VDO79793.1"/>
    <property type="molecule type" value="Genomic_DNA"/>
</dbReference>
<gene>
    <name evidence="1" type="ORF">SMRZ_LOCUS8123</name>
</gene>
<protein>
    <submittedName>
        <fullName evidence="1">Uncharacterized protein</fullName>
    </submittedName>
</protein>
<keyword evidence="2" id="KW-1185">Reference proteome</keyword>
<dbReference type="Proteomes" id="UP000277204">
    <property type="component" value="Unassembled WGS sequence"/>
</dbReference>
<dbReference type="AlphaFoldDB" id="A0A183LWE8"/>
<organism evidence="1 2">
    <name type="scientific">Schistosoma margrebowiei</name>
    <dbReference type="NCBI Taxonomy" id="48269"/>
    <lineage>
        <taxon>Eukaryota</taxon>
        <taxon>Metazoa</taxon>
        <taxon>Spiralia</taxon>
        <taxon>Lophotrochozoa</taxon>
        <taxon>Platyhelminthes</taxon>
        <taxon>Trematoda</taxon>
        <taxon>Digenea</taxon>
        <taxon>Strigeidida</taxon>
        <taxon>Schistosomatoidea</taxon>
        <taxon>Schistosomatidae</taxon>
        <taxon>Schistosoma</taxon>
    </lineage>
</organism>
<sequence>MAIRQIKSGKEPDNVPAEALRSDIEVTASMLHVLFSEILVGGQAPTDWKEGHLIKIPNKGDLNKRENCGDITPLPKKAKI</sequence>
<name>A0A183LWE8_9TREM</name>
<reference evidence="1 2" key="1">
    <citation type="submission" date="2018-11" db="EMBL/GenBank/DDBJ databases">
        <authorList>
            <consortium name="Pathogen Informatics"/>
        </authorList>
    </citation>
    <scope>NUCLEOTIDE SEQUENCE [LARGE SCALE GENOMIC DNA]</scope>
    <source>
        <strain evidence="1 2">Zambia</strain>
    </source>
</reference>
<evidence type="ECO:0000313" key="2">
    <source>
        <dbReference type="Proteomes" id="UP000277204"/>
    </source>
</evidence>
<accession>A0A183LWE8</accession>
<proteinExistence type="predicted"/>
<evidence type="ECO:0000313" key="1">
    <source>
        <dbReference type="EMBL" id="VDO79793.1"/>
    </source>
</evidence>